<dbReference type="AlphaFoldDB" id="A0A3G9JG20"/>
<keyword evidence="2" id="KW-1185">Reference proteome</keyword>
<dbReference type="GO" id="GO:0016747">
    <property type="term" value="F:acyltransferase activity, transferring groups other than amino-acyl groups"/>
    <property type="evidence" value="ECO:0007669"/>
    <property type="project" value="InterPro"/>
</dbReference>
<dbReference type="Gene3D" id="3.40.630.30">
    <property type="match status" value="1"/>
</dbReference>
<gene>
    <name evidence="1" type="ORF">Back11_32640</name>
</gene>
<organism evidence="1 2">
    <name type="scientific">Paenibacillus baekrokdamisoli</name>
    <dbReference type="NCBI Taxonomy" id="1712516"/>
    <lineage>
        <taxon>Bacteria</taxon>
        <taxon>Bacillati</taxon>
        <taxon>Bacillota</taxon>
        <taxon>Bacilli</taxon>
        <taxon>Bacillales</taxon>
        <taxon>Paenibacillaceae</taxon>
        <taxon>Paenibacillus</taxon>
    </lineage>
</organism>
<dbReference type="InterPro" id="IPR000182">
    <property type="entry name" value="GNAT_dom"/>
</dbReference>
<dbReference type="PROSITE" id="PS51186">
    <property type="entry name" value="GNAT"/>
    <property type="match status" value="1"/>
</dbReference>
<evidence type="ECO:0000313" key="1">
    <source>
        <dbReference type="EMBL" id="BBH21919.1"/>
    </source>
</evidence>
<sequence length="179" mass="20261">MTEGRKLPQLVMRLASLSDLPALALPSGFHLRNFEAGDGENWESIVEKSFGWDRNFERKIASHSYFKPERVLFICEGEATVATACAWEEPQWEEDCGYLHMVGVSSAYSGLGLGYSISLAALQKMREEGKKHAVLETDDFRLSAIHIYLKLGFQPAYEGAELQERWKQVYQNLGKKLKA</sequence>
<accession>A0A3G9JG20</accession>
<dbReference type="Proteomes" id="UP000275368">
    <property type="component" value="Chromosome"/>
</dbReference>
<dbReference type="CDD" id="cd04301">
    <property type="entry name" value="NAT_SF"/>
    <property type="match status" value="1"/>
</dbReference>
<dbReference type="InterPro" id="IPR016181">
    <property type="entry name" value="Acyl_CoA_acyltransferase"/>
</dbReference>
<dbReference type="EMBL" id="AP019308">
    <property type="protein sequence ID" value="BBH21919.1"/>
    <property type="molecule type" value="Genomic_DNA"/>
</dbReference>
<name>A0A3G9JG20_9BACL</name>
<evidence type="ECO:0000313" key="2">
    <source>
        <dbReference type="Proteomes" id="UP000275368"/>
    </source>
</evidence>
<dbReference type="SUPFAM" id="SSF55729">
    <property type="entry name" value="Acyl-CoA N-acyltransferases (Nat)"/>
    <property type="match status" value="1"/>
</dbReference>
<dbReference type="RefSeq" id="WP_125659166.1">
    <property type="nucleotide sequence ID" value="NZ_AP019308.1"/>
</dbReference>
<dbReference type="Pfam" id="PF00583">
    <property type="entry name" value="Acetyltransf_1"/>
    <property type="match status" value="1"/>
</dbReference>
<proteinExistence type="predicted"/>
<protein>
    <submittedName>
        <fullName evidence="1">Uncharacterized protein</fullName>
    </submittedName>
</protein>
<dbReference type="KEGG" id="pbk:Back11_32640"/>
<reference evidence="1 2" key="1">
    <citation type="submission" date="2018-11" db="EMBL/GenBank/DDBJ databases">
        <title>Complete genome sequence of Paenibacillus baekrokdamisoli strain KCTC 33723.</title>
        <authorList>
            <person name="Kang S.W."/>
            <person name="Lee K.C."/>
            <person name="Kim K.K."/>
            <person name="Kim J.S."/>
            <person name="Kim D.S."/>
            <person name="Ko S.H."/>
            <person name="Yang S.H."/>
            <person name="Lee J.S."/>
        </authorList>
    </citation>
    <scope>NUCLEOTIDE SEQUENCE [LARGE SCALE GENOMIC DNA]</scope>
    <source>
        <strain evidence="1 2">KCTC 33723</strain>
    </source>
</reference>
<dbReference type="OrthoDB" id="581534at2"/>